<dbReference type="GO" id="GO:0005634">
    <property type="term" value="C:nucleus"/>
    <property type="evidence" value="ECO:0007669"/>
    <property type="project" value="InterPro"/>
</dbReference>
<evidence type="ECO:0000256" key="2">
    <source>
        <dbReference type="SAM" id="MobiDB-lite"/>
    </source>
</evidence>
<dbReference type="Proteomes" id="UP000015105">
    <property type="component" value="Chromosome 4D"/>
</dbReference>
<accession>A0A453JBU9</accession>
<dbReference type="InterPro" id="IPR013083">
    <property type="entry name" value="Znf_RING/FYVE/PHD"/>
</dbReference>
<reference evidence="5" key="1">
    <citation type="journal article" date="2014" name="Science">
        <title>Ancient hybridizations among the ancestral genomes of bread wheat.</title>
        <authorList>
            <consortium name="International Wheat Genome Sequencing Consortium,"/>
            <person name="Marcussen T."/>
            <person name="Sandve S.R."/>
            <person name="Heier L."/>
            <person name="Spannagl M."/>
            <person name="Pfeifer M."/>
            <person name="Jakobsen K.S."/>
            <person name="Wulff B.B."/>
            <person name="Steuernagel B."/>
            <person name="Mayer K.F."/>
            <person name="Olsen O.A."/>
        </authorList>
    </citation>
    <scope>NUCLEOTIDE SEQUENCE [LARGE SCALE GENOMIC DNA]</scope>
    <source>
        <strain evidence="5">cv. AL8/78</strain>
    </source>
</reference>
<dbReference type="InterPro" id="IPR001841">
    <property type="entry name" value="Znf_RING"/>
</dbReference>
<feature type="domain" description="RING-type" evidence="3">
    <location>
        <begin position="78"/>
        <end position="124"/>
    </location>
</feature>
<dbReference type="GO" id="GO:0036297">
    <property type="term" value="P:interstrand cross-link repair"/>
    <property type="evidence" value="ECO:0007669"/>
    <property type="project" value="InterPro"/>
</dbReference>
<reference evidence="5" key="2">
    <citation type="journal article" date="2017" name="Nat. Plants">
        <title>The Aegilops tauschii genome reveals multiple impacts of transposons.</title>
        <authorList>
            <person name="Zhao G."/>
            <person name="Zou C."/>
            <person name="Li K."/>
            <person name="Wang K."/>
            <person name="Li T."/>
            <person name="Gao L."/>
            <person name="Zhang X."/>
            <person name="Wang H."/>
            <person name="Yang Z."/>
            <person name="Liu X."/>
            <person name="Jiang W."/>
            <person name="Mao L."/>
            <person name="Kong X."/>
            <person name="Jiao Y."/>
            <person name="Jia J."/>
        </authorList>
    </citation>
    <scope>NUCLEOTIDE SEQUENCE [LARGE SCALE GENOMIC DNA]</scope>
    <source>
        <strain evidence="5">cv. AL8/78</strain>
    </source>
</reference>
<dbReference type="AlphaFoldDB" id="A0A453JBU9"/>
<dbReference type="Gene3D" id="3.30.40.10">
    <property type="entry name" value="Zinc/RING finger domain, C3HC4 (zinc finger)"/>
    <property type="match status" value="1"/>
</dbReference>
<dbReference type="PROSITE" id="PS50089">
    <property type="entry name" value="ZF_RING_2"/>
    <property type="match status" value="1"/>
</dbReference>
<dbReference type="STRING" id="200361.A0A453JBU9"/>
<feature type="region of interest" description="Disordered" evidence="2">
    <location>
        <begin position="284"/>
        <end position="324"/>
    </location>
</feature>
<keyword evidence="1" id="KW-0863">Zinc-finger</keyword>
<sequence>PEKRGAGELLESSTMSWSAGTPTFTALLPLPFPSPLSPMSPPMPSDLGARVPAATQTGDAAAGGCDGAVTTPPPAPTCPVCMEPWTCSGDHRICCIPCGHVYGRSCLERWLHRCGDDSAKCPQCGEQFEHNLIINLYAPGNLWDGCCRLQEVKAHCESELREVVAHSISMVQDVEARSKSRYDKLRAEVLEKSASMVAESERTQAEFQDNMSAETEAFRAGLVQKVSEMVTTWREEMATNLMRMKAQMKKMAEEDNATATDVIEFMERSFPQLSPISSLSAFAPAPAPAPVDSDNTRHGCNHPDELPLSLTLPGPGGAVKRRRG</sequence>
<dbReference type="GO" id="GO:0004842">
    <property type="term" value="F:ubiquitin-protein transferase activity"/>
    <property type="evidence" value="ECO:0007669"/>
    <property type="project" value="InterPro"/>
</dbReference>
<dbReference type="SUPFAM" id="SSF57850">
    <property type="entry name" value="RING/U-box"/>
    <property type="match status" value="1"/>
</dbReference>
<proteinExistence type="predicted"/>
<keyword evidence="1" id="KW-0862">Zinc</keyword>
<name>A0A453JBU9_AEGTS</name>
<dbReference type="EnsemblPlants" id="AET4Gv20858900.3">
    <property type="protein sequence ID" value="AET4Gv20858900.3"/>
    <property type="gene ID" value="AET4Gv20858900"/>
</dbReference>
<organism evidence="4 5">
    <name type="scientific">Aegilops tauschii subsp. strangulata</name>
    <name type="common">Goatgrass</name>
    <dbReference type="NCBI Taxonomy" id="200361"/>
    <lineage>
        <taxon>Eukaryota</taxon>
        <taxon>Viridiplantae</taxon>
        <taxon>Streptophyta</taxon>
        <taxon>Embryophyta</taxon>
        <taxon>Tracheophyta</taxon>
        <taxon>Spermatophyta</taxon>
        <taxon>Magnoliopsida</taxon>
        <taxon>Liliopsida</taxon>
        <taxon>Poales</taxon>
        <taxon>Poaceae</taxon>
        <taxon>BOP clade</taxon>
        <taxon>Pooideae</taxon>
        <taxon>Triticodae</taxon>
        <taxon>Triticeae</taxon>
        <taxon>Triticinae</taxon>
        <taxon>Aegilops</taxon>
    </lineage>
</organism>
<protein>
    <recommendedName>
        <fullName evidence="3">RING-type domain-containing protein</fullName>
    </recommendedName>
</protein>
<dbReference type="PANTHER" id="PTHR16047:SF14">
    <property type="entry name" value="RING-TYPE DOMAIN-CONTAINING PROTEIN"/>
    <property type="match status" value="1"/>
</dbReference>
<evidence type="ECO:0000313" key="5">
    <source>
        <dbReference type="Proteomes" id="UP000015105"/>
    </source>
</evidence>
<reference evidence="4" key="5">
    <citation type="journal article" date="2021" name="G3 (Bethesda)">
        <title>Aegilops tauschii genome assembly Aet v5.0 features greater sequence contiguity and improved annotation.</title>
        <authorList>
            <person name="Wang L."/>
            <person name="Zhu T."/>
            <person name="Rodriguez J.C."/>
            <person name="Deal K.R."/>
            <person name="Dubcovsky J."/>
            <person name="McGuire P.E."/>
            <person name="Lux T."/>
            <person name="Spannagl M."/>
            <person name="Mayer K.F.X."/>
            <person name="Baldrich P."/>
            <person name="Meyers B.C."/>
            <person name="Huo N."/>
            <person name="Gu Y.Q."/>
            <person name="Zhou H."/>
            <person name="Devos K.M."/>
            <person name="Bennetzen J.L."/>
            <person name="Unver T."/>
            <person name="Budak H."/>
            <person name="Gulick P.J."/>
            <person name="Galiba G."/>
            <person name="Kalapos B."/>
            <person name="Nelson D.R."/>
            <person name="Li P."/>
            <person name="You F.M."/>
            <person name="Luo M.C."/>
            <person name="Dvorak J."/>
        </authorList>
    </citation>
    <scope>NUCLEOTIDE SEQUENCE [LARGE SCALE GENOMIC DNA]</scope>
    <source>
        <strain evidence="4">cv. AL8/78</strain>
    </source>
</reference>
<feature type="compositionally biased region" description="Basic and acidic residues" evidence="2">
    <location>
        <begin position="294"/>
        <end position="305"/>
    </location>
</feature>
<reference evidence="4" key="4">
    <citation type="submission" date="2019-03" db="UniProtKB">
        <authorList>
            <consortium name="EnsemblPlants"/>
        </authorList>
    </citation>
    <scope>IDENTIFICATION</scope>
</reference>
<evidence type="ECO:0000259" key="3">
    <source>
        <dbReference type="PROSITE" id="PS50089"/>
    </source>
</evidence>
<evidence type="ECO:0000256" key="1">
    <source>
        <dbReference type="PROSITE-ProRule" id="PRU00175"/>
    </source>
</evidence>
<evidence type="ECO:0000313" key="4">
    <source>
        <dbReference type="EnsemblPlants" id="AET4Gv20858900.3"/>
    </source>
</evidence>
<dbReference type="Gramene" id="AET4Gv20858900.3">
    <property type="protein sequence ID" value="AET4Gv20858900.3"/>
    <property type="gene ID" value="AET4Gv20858900"/>
</dbReference>
<keyword evidence="1" id="KW-0479">Metal-binding</keyword>
<dbReference type="PANTHER" id="PTHR16047">
    <property type="entry name" value="RFWD3 PROTEIN"/>
    <property type="match status" value="1"/>
</dbReference>
<keyword evidence="5" id="KW-1185">Reference proteome</keyword>
<dbReference type="InterPro" id="IPR037381">
    <property type="entry name" value="RFWD3"/>
</dbReference>
<dbReference type="GO" id="GO:0016567">
    <property type="term" value="P:protein ubiquitination"/>
    <property type="evidence" value="ECO:0007669"/>
    <property type="project" value="InterPro"/>
</dbReference>
<dbReference type="GO" id="GO:0008270">
    <property type="term" value="F:zinc ion binding"/>
    <property type="evidence" value="ECO:0007669"/>
    <property type="project" value="UniProtKB-KW"/>
</dbReference>
<reference evidence="4" key="3">
    <citation type="journal article" date="2017" name="Nature">
        <title>Genome sequence of the progenitor of the wheat D genome Aegilops tauschii.</title>
        <authorList>
            <person name="Luo M.C."/>
            <person name="Gu Y.Q."/>
            <person name="Puiu D."/>
            <person name="Wang H."/>
            <person name="Twardziok S.O."/>
            <person name="Deal K.R."/>
            <person name="Huo N."/>
            <person name="Zhu T."/>
            <person name="Wang L."/>
            <person name="Wang Y."/>
            <person name="McGuire P.E."/>
            <person name="Liu S."/>
            <person name="Long H."/>
            <person name="Ramasamy R.K."/>
            <person name="Rodriguez J.C."/>
            <person name="Van S.L."/>
            <person name="Yuan L."/>
            <person name="Wang Z."/>
            <person name="Xia Z."/>
            <person name="Xiao L."/>
            <person name="Anderson O.D."/>
            <person name="Ouyang S."/>
            <person name="Liang Y."/>
            <person name="Zimin A.V."/>
            <person name="Pertea G."/>
            <person name="Qi P."/>
            <person name="Bennetzen J.L."/>
            <person name="Dai X."/>
            <person name="Dawson M.W."/>
            <person name="Muller H.G."/>
            <person name="Kugler K."/>
            <person name="Rivarola-Duarte L."/>
            <person name="Spannagl M."/>
            <person name="Mayer K.F.X."/>
            <person name="Lu F.H."/>
            <person name="Bevan M.W."/>
            <person name="Leroy P."/>
            <person name="Li P."/>
            <person name="You F.M."/>
            <person name="Sun Q."/>
            <person name="Liu Z."/>
            <person name="Lyons E."/>
            <person name="Wicker T."/>
            <person name="Salzberg S.L."/>
            <person name="Devos K.M."/>
            <person name="Dvorak J."/>
        </authorList>
    </citation>
    <scope>NUCLEOTIDE SEQUENCE [LARGE SCALE GENOMIC DNA]</scope>
    <source>
        <strain evidence="4">cv. AL8/78</strain>
    </source>
</reference>